<name>A0A0F5LMX3_9HYPH</name>
<organism evidence="2 4">
    <name type="scientific">Devosia limi DSM 17137</name>
    <dbReference type="NCBI Taxonomy" id="1121477"/>
    <lineage>
        <taxon>Bacteria</taxon>
        <taxon>Pseudomonadati</taxon>
        <taxon>Pseudomonadota</taxon>
        <taxon>Alphaproteobacteria</taxon>
        <taxon>Hyphomicrobiales</taxon>
        <taxon>Devosiaceae</taxon>
        <taxon>Devosia</taxon>
    </lineage>
</organism>
<dbReference type="GO" id="GO:0006782">
    <property type="term" value="P:protoporphyrinogen IX biosynthetic process"/>
    <property type="evidence" value="ECO:0007669"/>
    <property type="project" value="UniProtKB-UniPathway"/>
</dbReference>
<dbReference type="STRING" id="1121477.SAMN02745223_01045"/>
<dbReference type="Proteomes" id="UP000033608">
    <property type="component" value="Unassembled WGS sequence"/>
</dbReference>
<keyword evidence="1" id="KW-0812">Transmembrane</keyword>
<keyword evidence="1" id="KW-1133">Transmembrane helix</keyword>
<protein>
    <submittedName>
        <fullName evidence="2">Membrane protein</fullName>
    </submittedName>
</protein>
<dbReference type="EMBL" id="FQVC01000002">
    <property type="protein sequence ID" value="SHE73676.1"/>
    <property type="molecule type" value="Genomic_DNA"/>
</dbReference>
<feature type="transmembrane region" description="Helical" evidence="1">
    <location>
        <begin position="83"/>
        <end position="103"/>
    </location>
</feature>
<keyword evidence="1" id="KW-0472">Membrane</keyword>
<sequence>MSAVFLKFVHIIAIAGWSAGLICLPFLYLQRRRLGGDSLHRLHNFTRFFYVALVSPAAFVAVGSGIVLIFLQATFAPWFSVKLALVAAMVIIHVTSGVVILRLFEAGQSYPTWRFVAVSTVTIAVIAAILVTVLGKPEWTIPAGLEHFFAPGALGEALGDLIAWSR</sequence>
<dbReference type="UniPathway" id="UPA00251">
    <property type="reaction ID" value="UER00324"/>
</dbReference>
<dbReference type="AlphaFoldDB" id="A0A0F5LMX3"/>
<feature type="transmembrane region" description="Helical" evidence="1">
    <location>
        <begin position="115"/>
        <end position="135"/>
    </location>
</feature>
<dbReference type="EMBL" id="LAJF01000089">
    <property type="protein sequence ID" value="KKB83701.1"/>
    <property type="molecule type" value="Genomic_DNA"/>
</dbReference>
<evidence type="ECO:0000313" key="4">
    <source>
        <dbReference type="Proteomes" id="UP000033608"/>
    </source>
</evidence>
<dbReference type="Proteomes" id="UP000184533">
    <property type="component" value="Unassembled WGS sequence"/>
</dbReference>
<keyword evidence="4" id="KW-1185">Reference proteome</keyword>
<feature type="transmembrane region" description="Helical" evidence="1">
    <location>
        <begin position="6"/>
        <end position="28"/>
    </location>
</feature>
<accession>A0A0F5LMX3</accession>
<evidence type="ECO:0000256" key="1">
    <source>
        <dbReference type="SAM" id="Phobius"/>
    </source>
</evidence>
<evidence type="ECO:0000313" key="2">
    <source>
        <dbReference type="EMBL" id="KKB83701.1"/>
    </source>
</evidence>
<evidence type="ECO:0000313" key="5">
    <source>
        <dbReference type="Proteomes" id="UP000184533"/>
    </source>
</evidence>
<proteinExistence type="predicted"/>
<dbReference type="PATRIC" id="fig|1121477.3.peg.3855"/>
<gene>
    <name evidence="3" type="ORF">SAMN02745223_01045</name>
    <name evidence="2" type="ORF">VW29_13480</name>
</gene>
<dbReference type="OrthoDB" id="7570050at2"/>
<reference evidence="3 5" key="2">
    <citation type="submission" date="2016-11" db="EMBL/GenBank/DDBJ databases">
        <authorList>
            <person name="Jaros S."/>
            <person name="Januszkiewicz K."/>
            <person name="Wedrychowicz H."/>
        </authorList>
    </citation>
    <scope>NUCLEOTIDE SEQUENCE [LARGE SCALE GENOMIC DNA]</scope>
    <source>
        <strain evidence="3 5">DSM 17137</strain>
    </source>
</reference>
<evidence type="ECO:0000313" key="3">
    <source>
        <dbReference type="EMBL" id="SHE73676.1"/>
    </source>
</evidence>
<reference evidence="2 4" key="1">
    <citation type="submission" date="2015-03" db="EMBL/GenBank/DDBJ databases">
        <authorList>
            <person name="Hassan Y.I."/>
            <person name="Lepp D."/>
            <person name="Zhou T."/>
        </authorList>
    </citation>
    <scope>NUCLEOTIDE SEQUENCE [LARGE SCALE GENOMIC DNA]</scope>
    <source>
        <strain evidence="2 4">DSM 17137</strain>
    </source>
</reference>
<dbReference type="RefSeq" id="WP_046135778.1">
    <property type="nucleotide sequence ID" value="NZ_FQVC01000002.1"/>
</dbReference>
<dbReference type="Pfam" id="PF03653">
    <property type="entry name" value="UPF0093"/>
    <property type="match status" value="1"/>
</dbReference>
<dbReference type="InterPro" id="IPR005265">
    <property type="entry name" value="HemJ-like"/>
</dbReference>
<feature type="transmembrane region" description="Helical" evidence="1">
    <location>
        <begin position="48"/>
        <end position="71"/>
    </location>
</feature>